<comment type="pathway">
    <text evidence="1">Protein modification; protein ubiquitination.</text>
</comment>
<evidence type="ECO:0000256" key="6">
    <source>
        <dbReference type="ARBA" id="ARBA00022786"/>
    </source>
</evidence>
<evidence type="ECO:0000256" key="3">
    <source>
        <dbReference type="ARBA" id="ARBA00022723"/>
    </source>
</evidence>
<dbReference type="PANTHER" id="PTHR22770">
    <property type="entry name" value="UBIQUITIN CONJUGATING ENZYME 7 INTERACTING PROTEIN-RELATED"/>
    <property type="match status" value="1"/>
</dbReference>
<dbReference type="CDD" id="cd20353">
    <property type="entry name" value="Rcat_RBR_RNF216"/>
    <property type="match status" value="1"/>
</dbReference>
<dbReference type="CDD" id="cd16630">
    <property type="entry name" value="RING-HC_RBR_RNF216"/>
    <property type="match status" value="1"/>
</dbReference>
<dbReference type="PROSITE" id="PS51873">
    <property type="entry name" value="TRIAD"/>
    <property type="match status" value="1"/>
</dbReference>
<keyword evidence="2" id="KW-0808">Transferase</keyword>
<organism evidence="11 12">
    <name type="scientific">Ephemerocybe angulata</name>
    <dbReference type="NCBI Taxonomy" id="980116"/>
    <lineage>
        <taxon>Eukaryota</taxon>
        <taxon>Fungi</taxon>
        <taxon>Dikarya</taxon>
        <taxon>Basidiomycota</taxon>
        <taxon>Agaricomycotina</taxon>
        <taxon>Agaricomycetes</taxon>
        <taxon>Agaricomycetidae</taxon>
        <taxon>Agaricales</taxon>
        <taxon>Agaricineae</taxon>
        <taxon>Psathyrellaceae</taxon>
        <taxon>Ephemerocybe</taxon>
    </lineage>
</organism>
<evidence type="ECO:0000256" key="5">
    <source>
        <dbReference type="ARBA" id="ARBA00022771"/>
    </source>
</evidence>
<dbReference type="EMBL" id="JAACJK010000019">
    <property type="protein sequence ID" value="KAF5338012.1"/>
    <property type="molecule type" value="Genomic_DNA"/>
</dbReference>
<proteinExistence type="predicted"/>
<dbReference type="AlphaFoldDB" id="A0A8H5CA45"/>
<evidence type="ECO:0000313" key="11">
    <source>
        <dbReference type="EMBL" id="KAF5338012.1"/>
    </source>
</evidence>
<keyword evidence="4" id="KW-0677">Repeat</keyword>
<keyword evidence="3" id="KW-0479">Metal-binding</keyword>
<dbReference type="Proteomes" id="UP000541558">
    <property type="component" value="Unassembled WGS sequence"/>
</dbReference>
<keyword evidence="7" id="KW-0862">Zinc</keyword>
<evidence type="ECO:0000256" key="8">
    <source>
        <dbReference type="SAM" id="Coils"/>
    </source>
</evidence>
<dbReference type="InterPro" id="IPR047545">
    <property type="entry name" value="BRcat_RBR_RNF216"/>
</dbReference>
<comment type="caution">
    <text evidence="11">The sequence shown here is derived from an EMBL/GenBank/DDBJ whole genome shotgun (WGS) entry which is preliminary data.</text>
</comment>
<dbReference type="Gene3D" id="3.30.40.10">
    <property type="entry name" value="Zinc/RING finger domain, C3HC4 (zinc finger)"/>
    <property type="match status" value="1"/>
</dbReference>
<sequence>MDNQSAPFDDFDTTYAQGVLDRITAILPHAQVNCELVLELVLQSLLAHGPEETIALVVQFLLDQPSLLVLSTEPVLPTGHATVATNTDAVDCQCCFTSLPLDQMVTCPTNHPFCNECVQQYASTQLGEHKTRIPCMYSGGAQCQLEFAPSTLRSCLPQDLLTLYERLTQQNALKEAQIEGLEECPFCDFACVMDIPLLEVSTFSCQDLDKCGLVSCRICRAKEHPGRPCDAVEKPRNGRLEVEEAMTRALMRNCPGCRFPFIKEDGCNKMICPNCSTVSCYICRQIIVDQNYYDHFGREPTMCYLFEDGFTVEEAHAQEVQDAYDKAIVQEQTLAQTHHRPVAVSEEAQRTPHPLPNASLEESEDLHVLLGFIQTIQVDGSIQDSDLYPGEPMDIDDEAEEDHTYRHAYTQGGDPGEWTDKTVPASLTRDSPAELLPGPTENLKTDKFNSPDAVQLHQNVVLARDKANKAKRRLKYAENKLKGVESDIQAKVQKELARKETAGQRTSKECRSTGTLKPMERVPIIPLTFFGAVENSLATRAHPPMLVPGGTPILPVKL</sequence>
<name>A0A8H5CA45_9AGAR</name>
<dbReference type="PANTHER" id="PTHR22770:SF47">
    <property type="entry name" value="E3 UBIQUITIN-PROTEIN LIGASE RNF216"/>
    <property type="match status" value="1"/>
</dbReference>
<dbReference type="OrthoDB" id="10009520at2759"/>
<evidence type="ECO:0000256" key="4">
    <source>
        <dbReference type="ARBA" id="ARBA00022737"/>
    </source>
</evidence>
<dbReference type="SUPFAM" id="SSF57850">
    <property type="entry name" value="RING/U-box"/>
    <property type="match status" value="1"/>
</dbReference>
<dbReference type="InterPro" id="IPR047544">
    <property type="entry name" value="RING-HC_RBR_RNF216"/>
</dbReference>
<evidence type="ECO:0000256" key="2">
    <source>
        <dbReference type="ARBA" id="ARBA00022679"/>
    </source>
</evidence>
<keyword evidence="8" id="KW-0175">Coiled coil</keyword>
<dbReference type="Gene3D" id="1.20.120.1750">
    <property type="match status" value="1"/>
</dbReference>
<dbReference type="InterPro" id="IPR051628">
    <property type="entry name" value="LUBAC_E3_Ligases"/>
</dbReference>
<evidence type="ECO:0000313" key="12">
    <source>
        <dbReference type="Proteomes" id="UP000541558"/>
    </source>
</evidence>
<keyword evidence="6" id="KW-0833">Ubl conjugation pathway</keyword>
<protein>
    <recommendedName>
        <fullName evidence="10">RING-type domain-containing protein</fullName>
    </recommendedName>
</protein>
<accession>A0A8H5CA45</accession>
<dbReference type="Pfam" id="PF26200">
    <property type="entry name" value="Rcat_RNF216"/>
    <property type="match status" value="1"/>
</dbReference>
<dbReference type="InterPro" id="IPR047546">
    <property type="entry name" value="Rcat_RBR_RNF216"/>
</dbReference>
<keyword evidence="5" id="KW-0863">Zinc-finger</keyword>
<keyword evidence="12" id="KW-1185">Reference proteome</keyword>
<feature type="coiled-coil region" evidence="8">
    <location>
        <begin position="460"/>
        <end position="487"/>
    </location>
</feature>
<feature type="domain" description="RING-type" evidence="10">
    <location>
        <begin position="88"/>
        <end position="312"/>
    </location>
</feature>
<evidence type="ECO:0000256" key="9">
    <source>
        <dbReference type="SAM" id="MobiDB-lite"/>
    </source>
</evidence>
<evidence type="ECO:0000259" key="10">
    <source>
        <dbReference type="PROSITE" id="PS51873"/>
    </source>
</evidence>
<dbReference type="CDD" id="cd20339">
    <property type="entry name" value="BRcat_RBR_RNF216"/>
    <property type="match status" value="1"/>
</dbReference>
<dbReference type="GO" id="GO:0016740">
    <property type="term" value="F:transferase activity"/>
    <property type="evidence" value="ECO:0007669"/>
    <property type="project" value="UniProtKB-KW"/>
</dbReference>
<feature type="region of interest" description="Disordered" evidence="9">
    <location>
        <begin position="429"/>
        <end position="448"/>
    </location>
</feature>
<gene>
    <name evidence="11" type="ORF">D9611_014643</name>
</gene>
<dbReference type="InterPro" id="IPR013083">
    <property type="entry name" value="Znf_RING/FYVE/PHD"/>
</dbReference>
<reference evidence="11 12" key="1">
    <citation type="journal article" date="2020" name="ISME J.">
        <title>Uncovering the hidden diversity of litter-decomposition mechanisms in mushroom-forming fungi.</title>
        <authorList>
            <person name="Floudas D."/>
            <person name="Bentzer J."/>
            <person name="Ahren D."/>
            <person name="Johansson T."/>
            <person name="Persson P."/>
            <person name="Tunlid A."/>
        </authorList>
    </citation>
    <scope>NUCLEOTIDE SEQUENCE [LARGE SCALE GENOMIC DNA]</scope>
    <source>
        <strain evidence="11 12">CBS 175.51</strain>
    </source>
</reference>
<dbReference type="InterPro" id="IPR044066">
    <property type="entry name" value="TRIAD_supradom"/>
</dbReference>
<dbReference type="GO" id="GO:0008270">
    <property type="term" value="F:zinc ion binding"/>
    <property type="evidence" value="ECO:0007669"/>
    <property type="project" value="UniProtKB-KW"/>
</dbReference>
<evidence type="ECO:0000256" key="7">
    <source>
        <dbReference type="ARBA" id="ARBA00022833"/>
    </source>
</evidence>
<evidence type="ECO:0000256" key="1">
    <source>
        <dbReference type="ARBA" id="ARBA00004906"/>
    </source>
</evidence>